<sequence>MKSIYATIIVLLVANLVATIWFGVERNSLPTTQIESKNALPEHIDKHVRDELYERFVSAYNDRDYNAVYDLFSDSSKAQIDKKDILKTMDELVEYFDSIIQGGFSHSEFLGHQGDTKQFRLVYPVKFSENSKFGTSGKLYVTLAVRGGEHEVWGFNLRSE</sequence>
<evidence type="ECO:0000313" key="1">
    <source>
        <dbReference type="EMBL" id="MCV2886458.1"/>
    </source>
</evidence>
<keyword evidence="2" id="KW-1185">Reference proteome</keyword>
<evidence type="ECO:0000313" key="2">
    <source>
        <dbReference type="Proteomes" id="UP001652504"/>
    </source>
</evidence>
<reference evidence="1 2" key="1">
    <citation type="submission" date="2022-10" db="EMBL/GenBank/DDBJ databases">
        <title>Aestuariibacter sp. AA17 isolated from Montipora capitata coral fragment.</title>
        <authorList>
            <person name="Emsley S.A."/>
            <person name="Pfannmuller K.M."/>
            <person name="Loughran R.M."/>
            <person name="Shlafstein M."/>
            <person name="Papke E."/>
            <person name="Saw J.H."/>
            <person name="Ushijima B."/>
            <person name="Videau P."/>
        </authorList>
    </citation>
    <scope>NUCLEOTIDE SEQUENCE [LARGE SCALE GENOMIC DNA]</scope>
    <source>
        <strain evidence="1 2">AA17</strain>
    </source>
</reference>
<organism evidence="1 2">
    <name type="scientific">Fluctibacter corallii</name>
    <dbReference type="NCBI Taxonomy" id="2984329"/>
    <lineage>
        <taxon>Bacteria</taxon>
        <taxon>Pseudomonadati</taxon>
        <taxon>Pseudomonadota</taxon>
        <taxon>Gammaproteobacteria</taxon>
        <taxon>Alteromonadales</taxon>
        <taxon>Alteromonadaceae</taxon>
        <taxon>Fluctibacter</taxon>
    </lineage>
</organism>
<accession>A0ABT3ACS7</accession>
<dbReference type="EMBL" id="JAOWKX010000011">
    <property type="protein sequence ID" value="MCV2886458.1"/>
    <property type="molecule type" value="Genomic_DNA"/>
</dbReference>
<proteinExistence type="predicted"/>
<protein>
    <submittedName>
        <fullName evidence="1">DUF3887 domain-containing protein</fullName>
    </submittedName>
</protein>
<comment type="caution">
    <text evidence="1">The sequence shown here is derived from an EMBL/GenBank/DDBJ whole genome shotgun (WGS) entry which is preliminary data.</text>
</comment>
<dbReference type="RefSeq" id="WP_263713745.1">
    <property type="nucleotide sequence ID" value="NZ_JAOWKX010000011.1"/>
</dbReference>
<name>A0ABT3ACS7_9ALTE</name>
<gene>
    <name evidence="1" type="ORF">OE749_17315</name>
</gene>
<dbReference type="Proteomes" id="UP001652504">
    <property type="component" value="Unassembled WGS sequence"/>
</dbReference>
<dbReference type="SUPFAM" id="SSF54427">
    <property type="entry name" value="NTF2-like"/>
    <property type="match status" value="1"/>
</dbReference>
<dbReference type="InterPro" id="IPR032710">
    <property type="entry name" value="NTF2-like_dom_sf"/>
</dbReference>